<sequence>MSTDLLNKLRMQKKFRNLKAIQKLLENATQLEEYLTGQGQTLPSLNDNIDALPSDGFIHVDRDLHYLFETDPIRNSTRVTEIRSGDIKLTTTIEDNFFYQHMFNFALVVILLLQVIVVWAFIWCRLSNYANREMNTPPLEDGIALNDIHQLPEVIPQQHHNGEDRLLIEAGDGNVVAVANRCGRFG</sequence>
<protein>
    <submittedName>
        <fullName evidence="2">Uncharacterized protein</fullName>
    </submittedName>
</protein>
<proteinExistence type="predicted"/>
<reference evidence="2 3" key="1">
    <citation type="submission" date="2024-08" db="EMBL/GenBank/DDBJ databases">
        <authorList>
            <person name="Cucini C."/>
            <person name="Frati F."/>
        </authorList>
    </citation>
    <scope>NUCLEOTIDE SEQUENCE [LARGE SCALE GENOMIC DNA]</scope>
</reference>
<dbReference type="EMBL" id="CAXLJM020000148">
    <property type="protein sequence ID" value="CAL8142342.1"/>
    <property type="molecule type" value="Genomic_DNA"/>
</dbReference>
<evidence type="ECO:0000313" key="2">
    <source>
        <dbReference type="EMBL" id="CAL8142342.1"/>
    </source>
</evidence>
<evidence type="ECO:0000313" key="3">
    <source>
        <dbReference type="Proteomes" id="UP001642540"/>
    </source>
</evidence>
<gene>
    <name evidence="2" type="ORF">ODALV1_LOCUS29019</name>
</gene>
<accession>A0ABP1S3M4</accession>
<keyword evidence="1" id="KW-0472">Membrane</keyword>
<organism evidence="2 3">
    <name type="scientific">Orchesella dallaii</name>
    <dbReference type="NCBI Taxonomy" id="48710"/>
    <lineage>
        <taxon>Eukaryota</taxon>
        <taxon>Metazoa</taxon>
        <taxon>Ecdysozoa</taxon>
        <taxon>Arthropoda</taxon>
        <taxon>Hexapoda</taxon>
        <taxon>Collembola</taxon>
        <taxon>Entomobryomorpha</taxon>
        <taxon>Entomobryoidea</taxon>
        <taxon>Orchesellidae</taxon>
        <taxon>Orchesellinae</taxon>
        <taxon>Orchesella</taxon>
    </lineage>
</organism>
<name>A0ABP1S3M4_9HEXA</name>
<dbReference type="Proteomes" id="UP001642540">
    <property type="component" value="Unassembled WGS sequence"/>
</dbReference>
<evidence type="ECO:0000256" key="1">
    <source>
        <dbReference type="SAM" id="Phobius"/>
    </source>
</evidence>
<feature type="transmembrane region" description="Helical" evidence="1">
    <location>
        <begin position="102"/>
        <end position="124"/>
    </location>
</feature>
<keyword evidence="1" id="KW-0812">Transmembrane</keyword>
<comment type="caution">
    <text evidence="2">The sequence shown here is derived from an EMBL/GenBank/DDBJ whole genome shotgun (WGS) entry which is preliminary data.</text>
</comment>
<keyword evidence="3" id="KW-1185">Reference proteome</keyword>
<keyword evidence="1" id="KW-1133">Transmembrane helix</keyword>